<organism evidence="1 2">
    <name type="scientific">Lactiplantibacillus pentosus</name>
    <name type="common">Lactobacillus pentosus</name>
    <dbReference type="NCBI Taxonomy" id="1589"/>
    <lineage>
        <taxon>Bacteria</taxon>
        <taxon>Bacillati</taxon>
        <taxon>Bacillota</taxon>
        <taxon>Bacilli</taxon>
        <taxon>Lactobacillales</taxon>
        <taxon>Lactobacillaceae</taxon>
        <taxon>Lactiplantibacillus</taxon>
    </lineage>
</organism>
<evidence type="ECO:0000313" key="1">
    <source>
        <dbReference type="EMBL" id="RMW52548.1"/>
    </source>
</evidence>
<evidence type="ECO:0000313" key="2">
    <source>
        <dbReference type="Proteomes" id="UP000281061"/>
    </source>
</evidence>
<reference evidence="1 2" key="1">
    <citation type="submission" date="2018-10" db="EMBL/GenBank/DDBJ databases">
        <title>Genome sequences of five Lactobacillus pentosus strains isolated from brines of traditionally fermented spanish-style green table olives and differences between them.</title>
        <authorList>
            <person name="Jimenez Diaz R."/>
        </authorList>
    </citation>
    <scope>NUCLEOTIDE SEQUENCE [LARGE SCALE GENOMIC DNA]</scope>
    <source>
        <strain evidence="1 2">IG8</strain>
    </source>
</reference>
<dbReference type="RefSeq" id="WP_122211994.1">
    <property type="nucleotide sequence ID" value="NZ_RDCH01000078.1"/>
</dbReference>
<name>A0AB37REF7_LACPE</name>
<dbReference type="Pfam" id="PF14189">
    <property type="entry name" value="DUF4312"/>
    <property type="match status" value="1"/>
</dbReference>
<dbReference type="Proteomes" id="UP000281061">
    <property type="component" value="Unassembled WGS sequence"/>
</dbReference>
<dbReference type="AlphaFoldDB" id="A0AB37REF7"/>
<dbReference type="NCBIfam" id="TIGR03578">
    <property type="entry name" value="EF_0831"/>
    <property type="match status" value="1"/>
</dbReference>
<protein>
    <submittedName>
        <fullName evidence="1">DUF4312 family protein</fullName>
    </submittedName>
</protein>
<gene>
    <name evidence="1" type="ORF">D6U17_13465</name>
</gene>
<sequence length="118" mass="13312">MATINQTKSQTVRVTGKGETKQKAFASALSQIQKKVIQDESTVTLQITPIKVLPIQLDEATYKEHFLFFFFPRIRKTFTVTIDVEVALNTIDLENLPFHETNSRGEALQIANFLKGGK</sequence>
<dbReference type="EMBL" id="RDCL01000090">
    <property type="protein sequence ID" value="RMW52548.1"/>
    <property type="molecule type" value="Genomic_DNA"/>
</dbReference>
<comment type="caution">
    <text evidence="1">The sequence shown here is derived from an EMBL/GenBank/DDBJ whole genome shotgun (WGS) entry which is preliminary data.</text>
</comment>
<proteinExistence type="predicted"/>
<dbReference type="InterPro" id="IPR020037">
    <property type="entry name" value="DUF4312"/>
</dbReference>
<accession>A0AB37REF7</accession>